<dbReference type="Gene3D" id="1.20.1510.10">
    <property type="entry name" value="Cation efflux protein transmembrane domain"/>
    <property type="match status" value="1"/>
</dbReference>
<reference evidence="10 11" key="1">
    <citation type="submission" date="2018-10" db="EMBL/GenBank/DDBJ databases">
        <title>Fifty Aureobasidium pullulans genomes reveal a recombining polyextremotolerant generalist.</title>
        <authorList>
            <person name="Gostincar C."/>
            <person name="Turk M."/>
            <person name="Zajc J."/>
            <person name="Gunde-Cimerman N."/>
        </authorList>
    </citation>
    <scope>NUCLEOTIDE SEQUENCE [LARGE SCALE GENOMIC DNA]</scope>
    <source>
        <strain evidence="10 11">EXF-6604</strain>
    </source>
</reference>
<name>A0A4S9M346_AURPU</name>
<evidence type="ECO:0000256" key="3">
    <source>
        <dbReference type="ARBA" id="ARBA00022692"/>
    </source>
</evidence>
<evidence type="ECO:0000313" key="10">
    <source>
        <dbReference type="EMBL" id="THY36886.1"/>
    </source>
</evidence>
<dbReference type="GO" id="GO:0008324">
    <property type="term" value="F:monoatomic cation transmembrane transporter activity"/>
    <property type="evidence" value="ECO:0007669"/>
    <property type="project" value="InterPro"/>
</dbReference>
<dbReference type="InterPro" id="IPR050291">
    <property type="entry name" value="CDF_Transporter"/>
</dbReference>
<feature type="transmembrane region" description="Helical" evidence="7">
    <location>
        <begin position="287"/>
        <end position="306"/>
    </location>
</feature>
<dbReference type="InterPro" id="IPR027469">
    <property type="entry name" value="Cation_efflux_TMD_sf"/>
</dbReference>
<evidence type="ECO:0000256" key="1">
    <source>
        <dbReference type="ARBA" id="ARBA00004141"/>
    </source>
</evidence>
<evidence type="ECO:0000256" key="4">
    <source>
        <dbReference type="ARBA" id="ARBA00022989"/>
    </source>
</evidence>
<evidence type="ECO:0000313" key="11">
    <source>
        <dbReference type="Proteomes" id="UP000306584"/>
    </source>
</evidence>
<dbReference type="InterPro" id="IPR027470">
    <property type="entry name" value="Cation_efflux_CTD"/>
</dbReference>
<dbReference type="Proteomes" id="UP000306584">
    <property type="component" value="Unassembled WGS sequence"/>
</dbReference>
<feature type="transmembrane region" description="Helical" evidence="7">
    <location>
        <begin position="247"/>
        <end position="267"/>
    </location>
</feature>
<organism evidence="10 11">
    <name type="scientific">Aureobasidium pullulans</name>
    <name type="common">Black yeast</name>
    <name type="synonym">Pullularia pullulans</name>
    <dbReference type="NCBI Taxonomy" id="5580"/>
    <lineage>
        <taxon>Eukaryota</taxon>
        <taxon>Fungi</taxon>
        <taxon>Dikarya</taxon>
        <taxon>Ascomycota</taxon>
        <taxon>Pezizomycotina</taxon>
        <taxon>Dothideomycetes</taxon>
        <taxon>Dothideomycetidae</taxon>
        <taxon>Dothideales</taxon>
        <taxon>Saccotheciaceae</taxon>
        <taxon>Aureobasidium</taxon>
    </lineage>
</organism>
<dbReference type="InterPro" id="IPR058533">
    <property type="entry name" value="Cation_efflux_TM"/>
</dbReference>
<evidence type="ECO:0000259" key="8">
    <source>
        <dbReference type="Pfam" id="PF01545"/>
    </source>
</evidence>
<keyword evidence="3 7" id="KW-0812">Transmembrane</keyword>
<dbReference type="SUPFAM" id="SSF161111">
    <property type="entry name" value="Cation efflux protein transmembrane domain-like"/>
    <property type="match status" value="1"/>
</dbReference>
<accession>A0A4S9M346</accession>
<feature type="domain" description="Cation efflux protein cytoplasmic" evidence="9">
    <location>
        <begin position="391"/>
        <end position="453"/>
    </location>
</feature>
<dbReference type="Gene3D" id="3.30.70.1350">
    <property type="entry name" value="Cation efflux protein, cytoplasmic domain"/>
    <property type="match status" value="1"/>
</dbReference>
<dbReference type="FunFam" id="3.30.70.1350:FF:000003">
    <property type="entry name" value="Cation diffusion facilitator 1"/>
    <property type="match status" value="1"/>
</dbReference>
<dbReference type="PANTHER" id="PTHR43840">
    <property type="entry name" value="MITOCHONDRIAL METAL TRANSPORTER 1-RELATED"/>
    <property type="match status" value="1"/>
</dbReference>
<evidence type="ECO:0000256" key="7">
    <source>
        <dbReference type="SAM" id="Phobius"/>
    </source>
</evidence>
<evidence type="ECO:0000256" key="2">
    <source>
        <dbReference type="ARBA" id="ARBA00022448"/>
    </source>
</evidence>
<dbReference type="InterPro" id="IPR002524">
    <property type="entry name" value="Cation_efflux"/>
</dbReference>
<sequence length="469" mass="52178">MSHHGSNPDLHRAISLRPSPFHNHPEPSTRIGQLPEGVLPVPPLPQTKPGASTSYEVAESHDPVSRPGYARNASESGDVEGRPFPTYTDQDDPLDLSSRLKNAEQLNAIQANTSRTRQGAKDRLCAPVAQTKDAVQSRKIRGFYEGQNEAIERMLKPVDEHRREAKEEAGADHLQYKIAVYGSFAANVVLAGLQLYGAISSGSLSLFTTMVDALFDPASTLLLILCNRAVNRVDPRKFPVGKARIETAGNICFCFLMCSVSFVLIVLSARELTTGSEDQTKRFHLPAILAVCIAFATKFALFLYCWSLRNKYSSVRILWEDHRNDLFINGFGVLTSVGGSKLAWQIDPAGAIVLSCLVAFLWLRTAYSEFQLLIGVTAPTHILQWITYISMTHSPDIVSLDTVRAWYSGPRITVEVDIVLHPEMTLKETHDIAEDLQNKLEGLPDVERAYVHSDYETEHRAEHFLKKEL</sequence>
<comment type="caution">
    <text evidence="10">The sequence shown here is derived from an EMBL/GenBank/DDBJ whole genome shotgun (WGS) entry which is preliminary data.</text>
</comment>
<feature type="domain" description="Cation efflux protein transmembrane" evidence="8">
    <location>
        <begin position="183"/>
        <end position="374"/>
    </location>
</feature>
<feature type="transmembrane region" description="Helical" evidence="7">
    <location>
        <begin position="178"/>
        <end position="199"/>
    </location>
</feature>
<gene>
    <name evidence="10" type="ORF">D6D01_00016</name>
</gene>
<evidence type="ECO:0000256" key="5">
    <source>
        <dbReference type="ARBA" id="ARBA00023136"/>
    </source>
</evidence>
<keyword evidence="5 7" id="KW-0472">Membrane</keyword>
<dbReference type="Pfam" id="PF16916">
    <property type="entry name" value="ZT_dimer"/>
    <property type="match status" value="1"/>
</dbReference>
<protein>
    <submittedName>
        <fullName evidence="10">Cation diffusion facilitator 1</fullName>
    </submittedName>
</protein>
<evidence type="ECO:0000259" key="9">
    <source>
        <dbReference type="Pfam" id="PF16916"/>
    </source>
</evidence>
<feature type="transmembrane region" description="Helical" evidence="7">
    <location>
        <begin position="205"/>
        <end position="226"/>
    </location>
</feature>
<dbReference type="PANTHER" id="PTHR43840:SF12">
    <property type="entry name" value="CATION DIFFUSION FACILITATOR 1 (AFU_ORTHOLOGUE AFUA_1G14440)"/>
    <property type="match status" value="1"/>
</dbReference>
<proteinExistence type="predicted"/>
<dbReference type="NCBIfam" id="TIGR01297">
    <property type="entry name" value="CDF"/>
    <property type="match status" value="1"/>
</dbReference>
<feature type="region of interest" description="Disordered" evidence="6">
    <location>
        <begin position="1"/>
        <end position="91"/>
    </location>
</feature>
<keyword evidence="2" id="KW-0813">Transport</keyword>
<comment type="subcellular location">
    <subcellularLocation>
        <location evidence="1">Membrane</location>
        <topology evidence="1">Multi-pass membrane protein</topology>
    </subcellularLocation>
</comment>
<dbReference type="InterPro" id="IPR036837">
    <property type="entry name" value="Cation_efflux_CTD_sf"/>
</dbReference>
<dbReference type="SUPFAM" id="SSF160240">
    <property type="entry name" value="Cation efflux protein cytoplasmic domain-like"/>
    <property type="match status" value="1"/>
</dbReference>
<dbReference type="AlphaFoldDB" id="A0A4S9M346"/>
<dbReference type="GO" id="GO:0030003">
    <property type="term" value="P:intracellular monoatomic cation homeostasis"/>
    <property type="evidence" value="ECO:0007669"/>
    <property type="project" value="UniProtKB-ARBA"/>
</dbReference>
<dbReference type="Pfam" id="PF01545">
    <property type="entry name" value="Cation_efflux"/>
    <property type="match status" value="1"/>
</dbReference>
<evidence type="ECO:0000256" key="6">
    <source>
        <dbReference type="SAM" id="MobiDB-lite"/>
    </source>
</evidence>
<dbReference type="GO" id="GO:0098771">
    <property type="term" value="P:inorganic ion homeostasis"/>
    <property type="evidence" value="ECO:0007669"/>
    <property type="project" value="UniProtKB-ARBA"/>
</dbReference>
<dbReference type="GO" id="GO:0016020">
    <property type="term" value="C:membrane"/>
    <property type="evidence" value="ECO:0007669"/>
    <property type="project" value="UniProtKB-SubCell"/>
</dbReference>
<dbReference type="FunFam" id="1.20.1510.10:FF:000005">
    <property type="entry name" value="Putative Cation diffusion facilitator 1"/>
    <property type="match status" value="1"/>
</dbReference>
<dbReference type="EMBL" id="QZBD01000001">
    <property type="protein sequence ID" value="THY36886.1"/>
    <property type="molecule type" value="Genomic_DNA"/>
</dbReference>
<keyword evidence="4 7" id="KW-1133">Transmembrane helix</keyword>